<feature type="region of interest" description="Disordered" evidence="5">
    <location>
        <begin position="82"/>
        <end position="148"/>
    </location>
</feature>
<dbReference type="InterPro" id="IPR015915">
    <property type="entry name" value="Kelch-typ_b-propeller"/>
</dbReference>
<dbReference type="GO" id="GO:0005634">
    <property type="term" value="C:nucleus"/>
    <property type="evidence" value="ECO:0007669"/>
    <property type="project" value="UniProtKB-SubCell"/>
</dbReference>
<accession>A0AAU9SE71</accession>
<dbReference type="SUPFAM" id="SSF81383">
    <property type="entry name" value="F-box domain"/>
    <property type="match status" value="1"/>
</dbReference>
<dbReference type="SMART" id="SM00612">
    <property type="entry name" value="Kelch"/>
    <property type="match status" value="2"/>
</dbReference>
<evidence type="ECO:0000256" key="5">
    <source>
        <dbReference type="SAM" id="MobiDB-lite"/>
    </source>
</evidence>
<dbReference type="AlphaFoldDB" id="A0AAU9SE71"/>
<dbReference type="InterPro" id="IPR036047">
    <property type="entry name" value="F-box-like_dom_sf"/>
</dbReference>
<dbReference type="SUPFAM" id="SSF117281">
    <property type="entry name" value="Kelch motif"/>
    <property type="match status" value="1"/>
</dbReference>
<organism evidence="7 8">
    <name type="scientific">Thlaspi arvense</name>
    <name type="common">Field penny-cress</name>
    <dbReference type="NCBI Taxonomy" id="13288"/>
    <lineage>
        <taxon>Eukaryota</taxon>
        <taxon>Viridiplantae</taxon>
        <taxon>Streptophyta</taxon>
        <taxon>Embryophyta</taxon>
        <taxon>Tracheophyta</taxon>
        <taxon>Spermatophyta</taxon>
        <taxon>Magnoliopsida</taxon>
        <taxon>eudicotyledons</taxon>
        <taxon>Gunneridae</taxon>
        <taxon>Pentapetalae</taxon>
        <taxon>rosids</taxon>
        <taxon>malvids</taxon>
        <taxon>Brassicales</taxon>
        <taxon>Brassicaceae</taxon>
        <taxon>Thlaspideae</taxon>
        <taxon>Thlaspi</taxon>
    </lineage>
</organism>
<evidence type="ECO:0000256" key="3">
    <source>
        <dbReference type="ARBA" id="ARBA00023163"/>
    </source>
</evidence>
<feature type="domain" description="F-box" evidence="6">
    <location>
        <begin position="518"/>
        <end position="558"/>
    </location>
</feature>
<evidence type="ECO:0000313" key="7">
    <source>
        <dbReference type="EMBL" id="CAH2061223.1"/>
    </source>
</evidence>
<sequence length="858" mass="95449">MQRSQDQRVNLGELKGHIVKKIGVERSRRYFYYLGRFLSQKLTKSEFDKTCFRLLGRENLCLHNQLIRSILRNATVAKSPPLGNACQSSRGDGHEQSGSLVPNHNNNHNDPTVWSKSNGVLPISPRKARSGLRERKVRDSPLGSSNGKVEHLLHQPICREDNRGCSVGLENGDFDHQRSGRYAADERDGEFLRPVEKLRIQSKDQVAATSCMRDDEGQEEQARVELTTSPLVAPLGISFSSARRTVPVSTGGDVISCYDGGGLPDTEMLRKRMENIAVAQGLLGGVSMECANTLNNMLDVYLKKLIKSCVDLVGARSTNRDQALEKQQSQNKVVNGVWPSNGLQIQTQNGPSDITQDQRSVSMLDFRIAMELNPHQLGEDWPILRERISMRSFEEQDSEVLAVIGGFKEFRDLLCIPEANKGIGERREFCRDTVLLKVGARYNVNHVIAAVHSESYLLASLTRWKTSCYSACLTDEAGKFFCFQLSLNLSTTTMAEPETIVDQEEETRTKSQPLIPGLPNEIAELCLLRLPYPYHSLFRSVSSSWNRTITNPRFLFSKQSLSISSPYLFVFAFNKSTARIQWQALDLASGRWFVLPPMPTSFTKISSPHALSCASIPRQGKLFVLGGGDSTRSAVVYTALTNRWSFAAPMLSPRTYFVAGNLSGKIMAVGGSLDGIGEATTDVESYDPESDTWSESAKLPMVLAKYDSAVIGKEMLVTEGWAWPFMFPPMGQVYDSEEDTWREMSGGMKEGWTGVSVVIRERLFVISEHGDFPMKVYSADDDTWRYVNGDKLPGKTMRRPFAVTGADDRVFVVAGGLNVAEGRVSEGQNGEFSVVWRIISSPQACTQFSPASCHVLYV</sequence>
<evidence type="ECO:0000256" key="2">
    <source>
        <dbReference type="ARBA" id="ARBA00023015"/>
    </source>
</evidence>
<reference evidence="7 8" key="1">
    <citation type="submission" date="2022-03" db="EMBL/GenBank/DDBJ databases">
        <authorList>
            <person name="Nunn A."/>
            <person name="Chopra R."/>
            <person name="Nunn A."/>
            <person name="Contreras Garrido A."/>
        </authorList>
    </citation>
    <scope>NUCLEOTIDE SEQUENCE [LARGE SCALE GENOMIC DNA]</scope>
</reference>
<feature type="compositionally biased region" description="Polar residues" evidence="5">
    <location>
        <begin position="85"/>
        <end position="118"/>
    </location>
</feature>
<dbReference type="EMBL" id="OU466860">
    <property type="protein sequence ID" value="CAH2061223.1"/>
    <property type="molecule type" value="Genomic_DNA"/>
</dbReference>
<evidence type="ECO:0000256" key="1">
    <source>
        <dbReference type="ARBA" id="ARBA00004123"/>
    </source>
</evidence>
<keyword evidence="3" id="KW-0804">Transcription</keyword>
<dbReference type="CDD" id="cd22152">
    <property type="entry name" value="F-box_AtAFR-like"/>
    <property type="match status" value="1"/>
</dbReference>
<dbReference type="CDD" id="cd22933">
    <property type="entry name" value="HFD_HFI1"/>
    <property type="match status" value="1"/>
</dbReference>
<dbReference type="PANTHER" id="PTHR21277">
    <property type="entry name" value="TRANSCRIPTIONAL ADAPTER 1"/>
    <property type="match status" value="1"/>
</dbReference>
<dbReference type="Pfam" id="PF00646">
    <property type="entry name" value="F-box"/>
    <property type="match status" value="1"/>
</dbReference>
<keyword evidence="2" id="KW-0805">Transcription regulation</keyword>
<dbReference type="Proteomes" id="UP000836841">
    <property type="component" value="Chromosome 4"/>
</dbReference>
<keyword evidence="4" id="KW-0539">Nucleus</keyword>
<name>A0AAU9SE71_THLAR</name>
<dbReference type="SMART" id="SM00256">
    <property type="entry name" value="FBOX"/>
    <property type="match status" value="1"/>
</dbReference>
<dbReference type="FunFam" id="2.120.10.80:FF:000259">
    <property type="entry name" value="F-box protein AFR"/>
    <property type="match status" value="1"/>
</dbReference>
<gene>
    <name evidence="7" type="ORF">TAV2_LOCUS13865</name>
</gene>
<dbReference type="PANTHER" id="PTHR21277:SF5">
    <property type="entry name" value="TRANSCRIPTIONAL ADAPTER 1"/>
    <property type="match status" value="1"/>
</dbReference>
<dbReference type="InterPro" id="IPR001810">
    <property type="entry name" value="F-box_dom"/>
</dbReference>
<protein>
    <recommendedName>
        <fullName evidence="6">F-box domain-containing protein</fullName>
    </recommendedName>
</protein>
<dbReference type="GO" id="GO:0000124">
    <property type="term" value="C:SAGA complex"/>
    <property type="evidence" value="ECO:0007669"/>
    <property type="project" value="UniProtKB-ARBA"/>
</dbReference>
<dbReference type="Pfam" id="PF12767">
    <property type="entry name" value="SAGA-Tad1"/>
    <property type="match status" value="1"/>
</dbReference>
<dbReference type="InterPro" id="IPR024738">
    <property type="entry name" value="Hfi1/Tada1"/>
</dbReference>
<comment type="subcellular location">
    <subcellularLocation>
        <location evidence="1">Nucleus</location>
    </subcellularLocation>
</comment>
<evidence type="ECO:0000313" key="8">
    <source>
        <dbReference type="Proteomes" id="UP000836841"/>
    </source>
</evidence>
<keyword evidence="8" id="KW-1185">Reference proteome</keyword>
<dbReference type="Gene3D" id="2.120.10.80">
    <property type="entry name" value="Kelch-type beta propeller"/>
    <property type="match status" value="1"/>
</dbReference>
<evidence type="ECO:0000256" key="4">
    <source>
        <dbReference type="ARBA" id="ARBA00023242"/>
    </source>
</evidence>
<dbReference type="InterPro" id="IPR006652">
    <property type="entry name" value="Kelch_1"/>
</dbReference>
<dbReference type="GO" id="GO:0006357">
    <property type="term" value="P:regulation of transcription by RNA polymerase II"/>
    <property type="evidence" value="ECO:0007669"/>
    <property type="project" value="TreeGrafter"/>
</dbReference>
<dbReference type="GO" id="GO:0003713">
    <property type="term" value="F:transcription coactivator activity"/>
    <property type="evidence" value="ECO:0007669"/>
    <property type="project" value="TreeGrafter"/>
</dbReference>
<proteinExistence type="predicted"/>
<dbReference type="Pfam" id="PF01344">
    <property type="entry name" value="Kelch_1"/>
    <property type="match status" value="1"/>
</dbReference>
<evidence type="ECO:0000259" key="6">
    <source>
        <dbReference type="SMART" id="SM00256"/>
    </source>
</evidence>